<comment type="caution">
    <text evidence="3">The sequence shown here is derived from an EMBL/GenBank/DDBJ whole genome shotgun (WGS) entry which is preliminary data.</text>
</comment>
<keyword evidence="1" id="KW-0812">Transmembrane</keyword>
<feature type="transmembrane region" description="Helical" evidence="1">
    <location>
        <begin position="12"/>
        <end position="30"/>
    </location>
</feature>
<evidence type="ECO:0000259" key="2">
    <source>
        <dbReference type="Pfam" id="PF07127"/>
    </source>
</evidence>
<dbReference type="AlphaFoldDB" id="A0A396JBM4"/>
<dbReference type="Gramene" id="rna9911">
    <property type="protein sequence ID" value="RHN73991.1"/>
    <property type="gene ID" value="gene9911"/>
</dbReference>
<keyword evidence="1" id="KW-0472">Membrane</keyword>
<keyword evidence="1" id="KW-1133">Transmembrane helix</keyword>
<dbReference type="InterPro" id="IPR009810">
    <property type="entry name" value="Nodulin_late_dom"/>
</dbReference>
<evidence type="ECO:0000256" key="1">
    <source>
        <dbReference type="SAM" id="Phobius"/>
    </source>
</evidence>
<feature type="domain" description="Late nodulin" evidence="2">
    <location>
        <begin position="7"/>
        <end position="61"/>
    </location>
</feature>
<accession>A0A396JBM4</accession>
<protein>
    <submittedName>
        <fullName evidence="3">Putative Late nodulin</fullName>
    </submittedName>
</protein>
<evidence type="ECO:0000313" key="4">
    <source>
        <dbReference type="Proteomes" id="UP000265566"/>
    </source>
</evidence>
<dbReference type="Proteomes" id="UP000265566">
    <property type="component" value="Chromosome 2"/>
</dbReference>
<proteinExistence type="predicted"/>
<evidence type="ECO:0000313" key="3">
    <source>
        <dbReference type="EMBL" id="RHN73991.1"/>
    </source>
</evidence>
<gene>
    <name evidence="3" type="ORF">MtrunA17_Chr2g0304731</name>
</gene>
<organism evidence="3 4">
    <name type="scientific">Medicago truncatula</name>
    <name type="common">Barrel medic</name>
    <name type="synonym">Medicago tribuloides</name>
    <dbReference type="NCBI Taxonomy" id="3880"/>
    <lineage>
        <taxon>Eukaryota</taxon>
        <taxon>Viridiplantae</taxon>
        <taxon>Streptophyta</taxon>
        <taxon>Embryophyta</taxon>
        <taxon>Tracheophyta</taxon>
        <taxon>Spermatophyta</taxon>
        <taxon>Magnoliopsida</taxon>
        <taxon>eudicotyledons</taxon>
        <taxon>Gunneridae</taxon>
        <taxon>Pentapetalae</taxon>
        <taxon>rosids</taxon>
        <taxon>fabids</taxon>
        <taxon>Fabales</taxon>
        <taxon>Fabaceae</taxon>
        <taxon>Papilionoideae</taxon>
        <taxon>50 kb inversion clade</taxon>
        <taxon>NPAAA clade</taxon>
        <taxon>Hologalegina</taxon>
        <taxon>IRL clade</taxon>
        <taxon>Trifolieae</taxon>
        <taxon>Medicago</taxon>
    </lineage>
</organism>
<reference evidence="4" key="1">
    <citation type="journal article" date="2018" name="Nat. Plants">
        <title>Whole-genome landscape of Medicago truncatula symbiotic genes.</title>
        <authorList>
            <person name="Pecrix Y."/>
            <person name="Staton S.E."/>
            <person name="Sallet E."/>
            <person name="Lelandais-Briere C."/>
            <person name="Moreau S."/>
            <person name="Carrere S."/>
            <person name="Blein T."/>
            <person name="Jardinaud M.F."/>
            <person name="Latrasse D."/>
            <person name="Zouine M."/>
            <person name="Zahm M."/>
            <person name="Kreplak J."/>
            <person name="Mayjonade B."/>
            <person name="Satge C."/>
            <person name="Perez M."/>
            <person name="Cauet S."/>
            <person name="Marande W."/>
            <person name="Chantry-Darmon C."/>
            <person name="Lopez-Roques C."/>
            <person name="Bouchez O."/>
            <person name="Berard A."/>
            <person name="Debelle F."/>
            <person name="Munos S."/>
            <person name="Bendahmane A."/>
            <person name="Berges H."/>
            <person name="Niebel A."/>
            <person name="Buitink J."/>
            <person name="Frugier F."/>
            <person name="Benhamed M."/>
            <person name="Crespi M."/>
            <person name="Gouzy J."/>
            <person name="Gamas P."/>
        </authorList>
    </citation>
    <scope>NUCLEOTIDE SEQUENCE [LARGE SCALE GENOMIC DNA]</scope>
    <source>
        <strain evidence="4">cv. Jemalong A17</strain>
    </source>
</reference>
<sequence length="77" mass="9045">MQGGEYMDKRLKFVYVIVHFLALFLAVMNVEAHFQCHIDSECENQIKCVLPRVAKCVRYKCDCVRFDAEQDPWSART</sequence>
<dbReference type="GO" id="GO:0046872">
    <property type="term" value="F:metal ion binding"/>
    <property type="evidence" value="ECO:0007669"/>
    <property type="project" value="InterPro"/>
</dbReference>
<name>A0A396JBM4_MEDTR</name>
<dbReference type="Pfam" id="PF07127">
    <property type="entry name" value="Nodulin_late"/>
    <property type="match status" value="1"/>
</dbReference>
<dbReference type="EMBL" id="PSQE01000002">
    <property type="protein sequence ID" value="RHN73991.1"/>
    <property type="molecule type" value="Genomic_DNA"/>
</dbReference>